<dbReference type="InParanoid" id="A0A2K2C512"/>
<reference evidence="2 3" key="1">
    <citation type="journal article" date="2006" name="Science">
        <title>The genome of black cottonwood, Populus trichocarpa (Torr. &amp; Gray).</title>
        <authorList>
            <person name="Tuskan G.A."/>
            <person name="Difazio S."/>
            <person name="Jansson S."/>
            <person name="Bohlmann J."/>
            <person name="Grigoriev I."/>
            <person name="Hellsten U."/>
            <person name="Putnam N."/>
            <person name="Ralph S."/>
            <person name="Rombauts S."/>
            <person name="Salamov A."/>
            <person name="Schein J."/>
            <person name="Sterck L."/>
            <person name="Aerts A."/>
            <person name="Bhalerao R.R."/>
            <person name="Bhalerao R.P."/>
            <person name="Blaudez D."/>
            <person name="Boerjan W."/>
            <person name="Brun A."/>
            <person name="Brunner A."/>
            <person name="Busov V."/>
            <person name="Campbell M."/>
            <person name="Carlson J."/>
            <person name="Chalot M."/>
            <person name="Chapman J."/>
            <person name="Chen G.L."/>
            <person name="Cooper D."/>
            <person name="Coutinho P.M."/>
            <person name="Couturier J."/>
            <person name="Covert S."/>
            <person name="Cronk Q."/>
            <person name="Cunningham R."/>
            <person name="Davis J."/>
            <person name="Degroeve S."/>
            <person name="Dejardin A."/>
            <person name="Depamphilis C."/>
            <person name="Detter J."/>
            <person name="Dirks B."/>
            <person name="Dubchak I."/>
            <person name="Duplessis S."/>
            <person name="Ehlting J."/>
            <person name="Ellis B."/>
            <person name="Gendler K."/>
            <person name="Goodstein D."/>
            <person name="Gribskov M."/>
            <person name="Grimwood J."/>
            <person name="Groover A."/>
            <person name="Gunter L."/>
            <person name="Hamberger B."/>
            <person name="Heinze B."/>
            <person name="Helariutta Y."/>
            <person name="Henrissat B."/>
            <person name="Holligan D."/>
            <person name="Holt R."/>
            <person name="Huang W."/>
            <person name="Islam-Faridi N."/>
            <person name="Jones S."/>
            <person name="Jones-Rhoades M."/>
            <person name="Jorgensen R."/>
            <person name="Joshi C."/>
            <person name="Kangasjarvi J."/>
            <person name="Karlsson J."/>
            <person name="Kelleher C."/>
            <person name="Kirkpatrick R."/>
            <person name="Kirst M."/>
            <person name="Kohler A."/>
            <person name="Kalluri U."/>
            <person name="Larimer F."/>
            <person name="Leebens-Mack J."/>
            <person name="Leple J.C."/>
            <person name="Locascio P."/>
            <person name="Lou Y."/>
            <person name="Lucas S."/>
            <person name="Martin F."/>
            <person name="Montanini B."/>
            <person name="Napoli C."/>
            <person name="Nelson D.R."/>
            <person name="Nelson C."/>
            <person name="Nieminen K."/>
            <person name="Nilsson O."/>
            <person name="Pereda V."/>
            <person name="Peter G."/>
            <person name="Philippe R."/>
            <person name="Pilate G."/>
            <person name="Poliakov A."/>
            <person name="Razumovskaya J."/>
            <person name="Richardson P."/>
            <person name="Rinaldi C."/>
            <person name="Ritland K."/>
            <person name="Rouze P."/>
            <person name="Ryaboy D."/>
            <person name="Schmutz J."/>
            <person name="Schrader J."/>
            <person name="Segerman B."/>
            <person name="Shin H."/>
            <person name="Siddiqui A."/>
            <person name="Sterky F."/>
            <person name="Terry A."/>
            <person name="Tsai C.J."/>
            <person name="Uberbacher E."/>
            <person name="Unneberg P."/>
            <person name="Vahala J."/>
            <person name="Wall K."/>
            <person name="Wessler S."/>
            <person name="Yang G."/>
            <person name="Yin T."/>
            <person name="Douglas C."/>
            <person name="Marra M."/>
            <person name="Sandberg G."/>
            <person name="Van de Peer Y."/>
            <person name="Rokhsar D."/>
        </authorList>
    </citation>
    <scope>NUCLEOTIDE SEQUENCE [LARGE SCALE GENOMIC DNA]</scope>
    <source>
        <strain evidence="3">cv. Nisqually</strain>
    </source>
</reference>
<dbReference type="PANTHER" id="PTHR11926">
    <property type="entry name" value="GLUCOSYL/GLUCURONOSYL TRANSFERASES"/>
    <property type="match status" value="1"/>
</dbReference>
<dbReference type="AlphaFoldDB" id="A0A2K2C512"/>
<proteinExistence type="inferred from homology"/>
<evidence type="ECO:0000313" key="3">
    <source>
        <dbReference type="Proteomes" id="UP000006729"/>
    </source>
</evidence>
<comment type="similarity">
    <text evidence="1">Belongs to the UDP-glycosyltransferase family.</text>
</comment>
<gene>
    <name evidence="2" type="ORF">POPTR_001G282300</name>
</gene>
<dbReference type="PANTHER" id="PTHR11926:SF774">
    <property type="entry name" value="UDP-GLYCOSYLTRANSFERASE 85A1-RELATED"/>
    <property type="match status" value="1"/>
</dbReference>
<dbReference type="STRING" id="3694.A0A2K2C512"/>
<keyword evidence="3" id="KW-1185">Reference proteome</keyword>
<dbReference type="EMBL" id="CM009290">
    <property type="protein sequence ID" value="PNT57115.1"/>
    <property type="molecule type" value="Genomic_DNA"/>
</dbReference>
<protein>
    <submittedName>
        <fullName evidence="2">Uncharacterized protein</fullName>
    </submittedName>
</protein>
<evidence type="ECO:0000256" key="1">
    <source>
        <dbReference type="ARBA" id="ARBA00009995"/>
    </source>
</evidence>
<evidence type="ECO:0000313" key="2">
    <source>
        <dbReference type="EMBL" id="PNT57115.1"/>
    </source>
</evidence>
<accession>A0A2K2C512</accession>
<organism evidence="2 3">
    <name type="scientific">Populus trichocarpa</name>
    <name type="common">Western balsam poplar</name>
    <name type="synonym">Populus balsamifera subsp. trichocarpa</name>
    <dbReference type="NCBI Taxonomy" id="3694"/>
    <lineage>
        <taxon>Eukaryota</taxon>
        <taxon>Viridiplantae</taxon>
        <taxon>Streptophyta</taxon>
        <taxon>Embryophyta</taxon>
        <taxon>Tracheophyta</taxon>
        <taxon>Spermatophyta</taxon>
        <taxon>Magnoliopsida</taxon>
        <taxon>eudicotyledons</taxon>
        <taxon>Gunneridae</taxon>
        <taxon>Pentapetalae</taxon>
        <taxon>rosids</taxon>
        <taxon>fabids</taxon>
        <taxon>Malpighiales</taxon>
        <taxon>Salicaceae</taxon>
        <taxon>Saliceae</taxon>
        <taxon>Populus</taxon>
    </lineage>
</organism>
<dbReference type="Proteomes" id="UP000006729">
    <property type="component" value="Chromosome 1"/>
</dbReference>
<dbReference type="SUPFAM" id="SSF53756">
    <property type="entry name" value="UDP-Glycosyltransferase/glycogen phosphorylase"/>
    <property type="match status" value="1"/>
</dbReference>
<sequence length="216" mass="24319">MQRKKLRRKARELQEIAGIMQEFGSIPNVIPSELVRNADPIGFIEATLTKMEAPFEKLLDGFDQSLRPTLILTDPFLFWVIGVGNRRNIPVASSFPMSSTVLSVFCHVDLLSQHGHFPVDLSVDYIPGVSPLRLLDLPSFIFASNHCIFHRILDLISWIPKSQHLLLSSIYELESQDIESLKSELSIPVYTIGPAIPDLRLKTILLQVTITMNSTI</sequence>
<name>A0A2K2C512_POPTR</name>
<dbReference type="Gene3D" id="3.40.50.2000">
    <property type="entry name" value="Glycogen Phosphorylase B"/>
    <property type="match status" value="1"/>
</dbReference>